<evidence type="ECO:0000313" key="5">
    <source>
        <dbReference type="Proteomes" id="UP000812966"/>
    </source>
</evidence>
<evidence type="ECO:0008006" key="6">
    <source>
        <dbReference type="Google" id="ProtNLM"/>
    </source>
</evidence>
<dbReference type="GO" id="GO:0007165">
    <property type="term" value="P:signal transduction"/>
    <property type="evidence" value="ECO:0007669"/>
    <property type="project" value="InterPro"/>
</dbReference>
<feature type="compositionally biased region" description="Basic and acidic residues" evidence="1">
    <location>
        <begin position="27"/>
        <end position="36"/>
    </location>
</feature>
<feature type="region of interest" description="Disordered" evidence="1">
    <location>
        <begin position="1"/>
        <end position="68"/>
    </location>
</feature>
<feature type="domain" description="Rho-GAP" evidence="2">
    <location>
        <begin position="384"/>
        <end position="573"/>
    </location>
</feature>
<feature type="compositionally biased region" description="Basic residues" evidence="1">
    <location>
        <begin position="37"/>
        <end position="47"/>
    </location>
</feature>
<comment type="caution">
    <text evidence="4">The sequence shown here is derived from an EMBL/GenBank/DDBJ whole genome shotgun (WGS) entry which is preliminary data.</text>
</comment>
<evidence type="ECO:0000313" key="4">
    <source>
        <dbReference type="EMBL" id="KAG7529754.1"/>
    </source>
</evidence>
<evidence type="ECO:0000256" key="1">
    <source>
        <dbReference type="SAM" id="MobiDB-lite"/>
    </source>
</evidence>
<name>A0A8K0JGU5_9TREE</name>
<sequence>MRSDTSFMFTATGKSKISPTSQTDGSETEKENEKGSRGRPGKGRRRRESSVKTLWMARERQSTAPETNSSVCVNVDERLDPPVRLGLRKTASDRDIRQSSILLSPPTRIRPAMPAITGAAGLRDRPILVDQRSPGDGSGLGSYPKISPDTVNQHQTFGIESYTRDYFATQRKGVLRRKVPDAQIMEWQESVVTGALLSKTKTPPTEIIRAFKVIQHIMGDRDRPVEGIVTVSSSTSAFSLADMAPSSPSQKDRIWNKAEKRLMLEEERWLLQLGLGSLDLRDELYAMCMKQVTKNPVFSSTLRGFQLICVLVVTFGPSNEFEPYVRSFLQTSQIEGDPALRTIALHCKRKLDNIVRRGPRSRAPMYSEPFRVFHAAFHPSIFGERLDHIMTQQRETGSSLPIPRILSFLAESIIALGGTRSEGIFRTTGDLDSIGEIRSRLDRGEYHLTGVEDPHIITALLKLWLRELEEPVIPEDLYNEALQASRTPEASCALVQRLPPTERYVLIYIIGFLQLFIQPRWIAFTKMTAGALALVMAPNILRPISMSSDVVFANTAFETSLVVNLLEHLDVQKADPDYQPEFPNPAPRLVSTMTLLSDF</sequence>
<dbReference type="InterPro" id="IPR000857">
    <property type="entry name" value="MyTH4_dom"/>
</dbReference>
<dbReference type="EMBL" id="JABELV010000137">
    <property type="protein sequence ID" value="KAG7529754.1"/>
    <property type="molecule type" value="Genomic_DNA"/>
</dbReference>
<dbReference type="PROSITE" id="PS51016">
    <property type="entry name" value="MYTH4"/>
    <property type="match status" value="1"/>
</dbReference>
<dbReference type="Proteomes" id="UP000812966">
    <property type="component" value="Unassembled WGS sequence"/>
</dbReference>
<dbReference type="SUPFAM" id="SSF48350">
    <property type="entry name" value="GTPase activation domain, GAP"/>
    <property type="match status" value="1"/>
</dbReference>
<evidence type="ECO:0000259" key="3">
    <source>
        <dbReference type="PROSITE" id="PS51016"/>
    </source>
</evidence>
<accession>A0A8K0JGU5</accession>
<dbReference type="GO" id="GO:0005737">
    <property type="term" value="C:cytoplasm"/>
    <property type="evidence" value="ECO:0007669"/>
    <property type="project" value="TreeGrafter"/>
</dbReference>
<dbReference type="Gene3D" id="1.25.40.530">
    <property type="entry name" value="MyTH4 domain"/>
    <property type="match status" value="1"/>
</dbReference>
<keyword evidence="5" id="KW-1185">Reference proteome</keyword>
<dbReference type="SMART" id="SM00139">
    <property type="entry name" value="MyTH4"/>
    <property type="match status" value="1"/>
</dbReference>
<dbReference type="InterPro" id="IPR008936">
    <property type="entry name" value="Rho_GTPase_activation_prot"/>
</dbReference>
<organism evidence="4 5">
    <name type="scientific">Filobasidium floriforme</name>
    <dbReference type="NCBI Taxonomy" id="5210"/>
    <lineage>
        <taxon>Eukaryota</taxon>
        <taxon>Fungi</taxon>
        <taxon>Dikarya</taxon>
        <taxon>Basidiomycota</taxon>
        <taxon>Agaricomycotina</taxon>
        <taxon>Tremellomycetes</taxon>
        <taxon>Filobasidiales</taxon>
        <taxon>Filobasidiaceae</taxon>
        <taxon>Filobasidium</taxon>
    </lineage>
</organism>
<dbReference type="Pfam" id="PF00620">
    <property type="entry name" value="RhoGAP"/>
    <property type="match status" value="1"/>
</dbReference>
<dbReference type="InterPro" id="IPR000198">
    <property type="entry name" value="RhoGAP_dom"/>
</dbReference>
<proteinExistence type="predicted"/>
<dbReference type="GO" id="GO:0005856">
    <property type="term" value="C:cytoskeleton"/>
    <property type="evidence" value="ECO:0007669"/>
    <property type="project" value="InterPro"/>
</dbReference>
<feature type="compositionally biased region" description="Polar residues" evidence="1">
    <location>
        <begin position="1"/>
        <end position="25"/>
    </location>
</feature>
<gene>
    <name evidence="4" type="ORF">FFLO_05443</name>
</gene>
<dbReference type="SMART" id="SM00324">
    <property type="entry name" value="RhoGAP"/>
    <property type="match status" value="1"/>
</dbReference>
<evidence type="ECO:0000259" key="2">
    <source>
        <dbReference type="PROSITE" id="PS50238"/>
    </source>
</evidence>
<dbReference type="Gene3D" id="1.10.555.10">
    <property type="entry name" value="Rho GTPase activation protein"/>
    <property type="match status" value="1"/>
</dbReference>
<dbReference type="Pfam" id="PF00784">
    <property type="entry name" value="MyTH4"/>
    <property type="match status" value="1"/>
</dbReference>
<feature type="domain" description="MyTH4" evidence="3">
    <location>
        <begin position="187"/>
        <end position="373"/>
    </location>
</feature>
<dbReference type="GO" id="GO:0005096">
    <property type="term" value="F:GTPase activator activity"/>
    <property type="evidence" value="ECO:0007669"/>
    <property type="project" value="TreeGrafter"/>
</dbReference>
<protein>
    <recommendedName>
        <fullName evidence="6">Rho GTPase activation protein</fullName>
    </recommendedName>
</protein>
<dbReference type="AlphaFoldDB" id="A0A8K0JGU5"/>
<feature type="region of interest" description="Disordered" evidence="1">
    <location>
        <begin position="132"/>
        <end position="151"/>
    </location>
</feature>
<dbReference type="InterPro" id="IPR038185">
    <property type="entry name" value="MyTH4_dom_sf"/>
</dbReference>
<dbReference type="PANTHER" id="PTHR45876">
    <property type="entry name" value="FI04035P"/>
    <property type="match status" value="1"/>
</dbReference>
<dbReference type="PANTHER" id="PTHR45876:SF8">
    <property type="entry name" value="FI04035P"/>
    <property type="match status" value="1"/>
</dbReference>
<dbReference type="PROSITE" id="PS50238">
    <property type="entry name" value="RHOGAP"/>
    <property type="match status" value="1"/>
</dbReference>
<reference evidence="4" key="1">
    <citation type="submission" date="2020-04" db="EMBL/GenBank/DDBJ databases">
        <title>Analysis of mating type loci in Filobasidium floriforme.</title>
        <authorList>
            <person name="Nowrousian M."/>
        </authorList>
    </citation>
    <scope>NUCLEOTIDE SEQUENCE</scope>
    <source>
        <strain evidence="4">CBS 6242</strain>
    </source>
</reference>